<name>A0A3S9SLS0_EIKCO</name>
<accession>A0A3S9SLS0</accession>
<dbReference type="Proteomes" id="UP000282435">
    <property type="component" value="Chromosome"/>
</dbReference>
<dbReference type="AlphaFoldDB" id="A0A3S9SLS0"/>
<dbReference type="RefSeq" id="WP_126983941.1">
    <property type="nucleotide sequence ID" value="NZ_CP034670.1"/>
</dbReference>
<reference evidence="1 2" key="1">
    <citation type="submission" date="2018-12" db="EMBL/GenBank/DDBJ databases">
        <title>Genome sequencing of Eikenella corrodens KCOM 3110 (= JS217).</title>
        <authorList>
            <person name="Koo J.-K."/>
            <person name="Park S.-N."/>
            <person name="Lim Y.K."/>
        </authorList>
    </citation>
    <scope>NUCLEOTIDE SEQUENCE [LARGE SCALE GENOMIC DNA]</scope>
    <source>
        <strain evidence="1 2">KCOM 3110</strain>
    </source>
</reference>
<gene>
    <name evidence="1" type="ORF">ELB75_11070</name>
</gene>
<evidence type="ECO:0000313" key="2">
    <source>
        <dbReference type="Proteomes" id="UP000282435"/>
    </source>
</evidence>
<dbReference type="OrthoDB" id="2087522at2"/>
<sequence length="119" mass="13326">MCNFNRVYRLLVGKSGGKVVEIRPPLQIEFEIEKNAKPDPNIHRLKLYNLAPETIEAVSKPDGFCVLYADYAEDEGEVLMAAGGVDAYTYREGTERITELLVADGKRHTTFKGIKIIPV</sequence>
<protein>
    <submittedName>
        <fullName evidence="1">Uncharacterized protein</fullName>
    </submittedName>
</protein>
<organism evidence="1 2">
    <name type="scientific">Eikenella corrodens</name>
    <dbReference type="NCBI Taxonomy" id="539"/>
    <lineage>
        <taxon>Bacteria</taxon>
        <taxon>Pseudomonadati</taxon>
        <taxon>Pseudomonadota</taxon>
        <taxon>Betaproteobacteria</taxon>
        <taxon>Neisseriales</taxon>
        <taxon>Neisseriaceae</taxon>
        <taxon>Eikenella</taxon>
    </lineage>
</organism>
<evidence type="ECO:0000313" key="1">
    <source>
        <dbReference type="EMBL" id="AZR60496.1"/>
    </source>
</evidence>
<dbReference type="EMBL" id="CP034670">
    <property type="protein sequence ID" value="AZR60496.1"/>
    <property type="molecule type" value="Genomic_DNA"/>
</dbReference>
<proteinExistence type="predicted"/>